<dbReference type="OrthoDB" id="4743560at2759"/>
<gene>
    <name evidence="2" type="ORF">PFICI_02816</name>
</gene>
<sequence>MPLDLPLQTRRPRANSQGTVEKIPVEASPKNQSIYNSIRDDEERHQKQRHLQQHVIAEDFLCPPDTLAPPMARSITNDSQISASSLSPASMTEPQECNIPVIEVSPTTKRRPRGRRAGPLGAEKRYKTAIKRKLGLVCDRCKQKKVVCDHYDLSKLEEAYQAHRSATQTEPQKLSPAATDLFGLENSRAPTPNFPAEEDIANDLNGLPAQPHNRQADLYNYISSFSVDNVSFSNNNIRSTYTTTFDQSYSPGLPSSGPPSQIVSLQTPVPVGSEIPAFPSRWKCEYKSSGLDFCPPEDACSWTGPLQELEAHFVAEHFVFQGPEYWCECTICGTLAFGWNSPKQCSESCYGRSWRRCLYGTTSATTATLTQSVESESVFSYDARSPFG</sequence>
<dbReference type="Proteomes" id="UP000030651">
    <property type="component" value="Unassembled WGS sequence"/>
</dbReference>
<dbReference type="eggNOG" id="ENOG502RJS2">
    <property type="taxonomic scope" value="Eukaryota"/>
</dbReference>
<accession>W3XHU7</accession>
<proteinExistence type="predicted"/>
<dbReference type="EMBL" id="KI912110">
    <property type="protein sequence ID" value="ETS84791.1"/>
    <property type="molecule type" value="Genomic_DNA"/>
</dbReference>
<evidence type="ECO:0000313" key="2">
    <source>
        <dbReference type="EMBL" id="ETS84791.1"/>
    </source>
</evidence>
<organism evidence="2 3">
    <name type="scientific">Pestalotiopsis fici (strain W106-1 / CGMCC3.15140)</name>
    <dbReference type="NCBI Taxonomy" id="1229662"/>
    <lineage>
        <taxon>Eukaryota</taxon>
        <taxon>Fungi</taxon>
        <taxon>Dikarya</taxon>
        <taxon>Ascomycota</taxon>
        <taxon>Pezizomycotina</taxon>
        <taxon>Sordariomycetes</taxon>
        <taxon>Xylariomycetidae</taxon>
        <taxon>Amphisphaeriales</taxon>
        <taxon>Sporocadaceae</taxon>
        <taxon>Pestalotiopsis</taxon>
    </lineage>
</organism>
<evidence type="ECO:0000256" key="1">
    <source>
        <dbReference type="SAM" id="MobiDB-lite"/>
    </source>
</evidence>
<reference evidence="3" key="1">
    <citation type="journal article" date="2015" name="BMC Genomics">
        <title>Genomic and transcriptomic analysis of the endophytic fungus Pestalotiopsis fici reveals its lifestyle and high potential for synthesis of natural products.</title>
        <authorList>
            <person name="Wang X."/>
            <person name="Zhang X."/>
            <person name="Liu L."/>
            <person name="Xiang M."/>
            <person name="Wang W."/>
            <person name="Sun X."/>
            <person name="Che Y."/>
            <person name="Guo L."/>
            <person name="Liu G."/>
            <person name="Guo L."/>
            <person name="Wang C."/>
            <person name="Yin W.B."/>
            <person name="Stadler M."/>
            <person name="Zhang X."/>
            <person name="Liu X."/>
        </authorList>
    </citation>
    <scope>NUCLEOTIDE SEQUENCE [LARGE SCALE GENOMIC DNA]</scope>
    <source>
        <strain evidence="3">W106-1 / CGMCC3.15140</strain>
    </source>
</reference>
<keyword evidence="3" id="KW-1185">Reference proteome</keyword>
<name>W3XHU7_PESFW</name>
<protein>
    <submittedName>
        <fullName evidence="2">Uncharacterized protein</fullName>
    </submittedName>
</protein>
<dbReference type="HOGENOM" id="CLU_711946_0_0_1"/>
<feature type="region of interest" description="Disordered" evidence="1">
    <location>
        <begin position="1"/>
        <end position="21"/>
    </location>
</feature>
<dbReference type="GeneID" id="19267829"/>
<dbReference type="RefSeq" id="XP_007829588.1">
    <property type="nucleotide sequence ID" value="XM_007831397.1"/>
</dbReference>
<dbReference type="KEGG" id="pfy:PFICI_02816"/>
<dbReference type="AlphaFoldDB" id="W3XHU7"/>
<evidence type="ECO:0000313" key="3">
    <source>
        <dbReference type="Proteomes" id="UP000030651"/>
    </source>
</evidence>
<dbReference type="InParanoid" id="W3XHU7"/>